<organism evidence="2">
    <name type="scientific">Chromera velia CCMP2878</name>
    <dbReference type="NCBI Taxonomy" id="1169474"/>
    <lineage>
        <taxon>Eukaryota</taxon>
        <taxon>Sar</taxon>
        <taxon>Alveolata</taxon>
        <taxon>Colpodellida</taxon>
        <taxon>Chromeraceae</taxon>
        <taxon>Chromera</taxon>
    </lineage>
</organism>
<dbReference type="VEuPathDB" id="CryptoDB:Cvel_3339"/>
<feature type="compositionally biased region" description="Basic and acidic residues" evidence="1">
    <location>
        <begin position="168"/>
        <end position="179"/>
    </location>
</feature>
<feature type="region of interest" description="Disordered" evidence="1">
    <location>
        <begin position="159"/>
        <end position="316"/>
    </location>
</feature>
<evidence type="ECO:0000256" key="1">
    <source>
        <dbReference type="SAM" id="MobiDB-lite"/>
    </source>
</evidence>
<feature type="compositionally biased region" description="Basic and acidic residues" evidence="1">
    <location>
        <begin position="242"/>
        <end position="251"/>
    </location>
</feature>
<feature type="compositionally biased region" description="Basic and acidic residues" evidence="1">
    <location>
        <begin position="202"/>
        <end position="221"/>
    </location>
</feature>
<dbReference type="AlphaFoldDB" id="A0A0G4FHU5"/>
<dbReference type="EMBL" id="CDMZ01000374">
    <property type="protein sequence ID" value="CEM12886.1"/>
    <property type="molecule type" value="Genomic_DNA"/>
</dbReference>
<proteinExistence type="predicted"/>
<sequence>MFVFEGHDGWVIKIATAGIQPENQHLLSPFLEFWGKVLGAWRASQPFWSPVRFGGGNPPPLSEEGLQLIRQMDEHQFQRIRMQHETFGWQRFRLSGHDAEFSVLHVLHLLWVENGIGPERGQEMIRMLQELSVHLQDPPIGPFEISAFLRMNQTPRRSSVSFAQLESTCDRGNDTRSEGASEWSNSPESDTDLLPVALKPAPHREEGSQKVDEADERERMTPLDCQFSDSRGPLTELPALEKTAHREDRNQELGSHMSLTATGPRSLQKLSNRVPILPSGDTGSVSDECGDAPDREADAEEQLDDTARLSCSVSGF</sequence>
<feature type="compositionally biased region" description="Polar residues" evidence="1">
    <location>
        <begin position="257"/>
        <end position="271"/>
    </location>
</feature>
<reference evidence="2" key="1">
    <citation type="submission" date="2014-11" db="EMBL/GenBank/DDBJ databases">
        <authorList>
            <person name="Otto D Thomas"/>
            <person name="Naeem Raeece"/>
        </authorList>
    </citation>
    <scope>NUCLEOTIDE SEQUENCE</scope>
</reference>
<accession>A0A0G4FHU5</accession>
<gene>
    <name evidence="2" type="ORF">Cvel_3339</name>
</gene>
<name>A0A0G4FHU5_9ALVE</name>
<evidence type="ECO:0000313" key="2">
    <source>
        <dbReference type="EMBL" id="CEM12886.1"/>
    </source>
</evidence>
<protein>
    <submittedName>
        <fullName evidence="2">Uncharacterized protein</fullName>
    </submittedName>
</protein>